<dbReference type="PANTHER" id="PTHR43711:SF1">
    <property type="entry name" value="HISTIDINE KINASE 1"/>
    <property type="match status" value="1"/>
</dbReference>
<dbReference type="InterPro" id="IPR003594">
    <property type="entry name" value="HATPase_dom"/>
</dbReference>
<dbReference type="Pfam" id="PF12860">
    <property type="entry name" value="PAS_7"/>
    <property type="match status" value="1"/>
</dbReference>
<comment type="catalytic activity">
    <reaction evidence="1">
        <text>ATP + protein L-histidine = ADP + protein N-phospho-L-histidine.</text>
        <dbReference type="EC" id="2.7.13.3"/>
    </reaction>
</comment>
<organism evidence="9 10">
    <name type="scientific">Mesorhizobium liriopis</name>
    <dbReference type="NCBI Taxonomy" id="2953882"/>
    <lineage>
        <taxon>Bacteria</taxon>
        <taxon>Pseudomonadati</taxon>
        <taxon>Pseudomonadota</taxon>
        <taxon>Alphaproteobacteria</taxon>
        <taxon>Hyphomicrobiales</taxon>
        <taxon>Phyllobacteriaceae</taxon>
        <taxon>Mesorhizobium</taxon>
    </lineage>
</organism>
<evidence type="ECO:0000313" key="10">
    <source>
        <dbReference type="Proteomes" id="UP001205906"/>
    </source>
</evidence>
<protein>
    <recommendedName>
        <fullName evidence="2">histidine kinase</fullName>
        <ecNumber evidence="2">2.7.13.3</ecNumber>
    </recommendedName>
</protein>
<evidence type="ECO:0000256" key="5">
    <source>
        <dbReference type="ARBA" id="ARBA00022777"/>
    </source>
</evidence>
<evidence type="ECO:0000259" key="8">
    <source>
        <dbReference type="PROSITE" id="PS50109"/>
    </source>
</evidence>
<dbReference type="GO" id="GO:0005524">
    <property type="term" value="F:ATP binding"/>
    <property type="evidence" value="ECO:0007669"/>
    <property type="project" value="UniProtKB-KW"/>
</dbReference>
<dbReference type="PANTHER" id="PTHR43711">
    <property type="entry name" value="TWO-COMPONENT HISTIDINE KINASE"/>
    <property type="match status" value="1"/>
</dbReference>
<keyword evidence="7" id="KW-1133">Transmembrane helix</keyword>
<evidence type="ECO:0000313" key="9">
    <source>
        <dbReference type="EMBL" id="MCO6048912.1"/>
    </source>
</evidence>
<dbReference type="Gene3D" id="3.30.565.10">
    <property type="entry name" value="Histidine kinase-like ATPase, C-terminal domain"/>
    <property type="match status" value="1"/>
</dbReference>
<dbReference type="InterPro" id="IPR036097">
    <property type="entry name" value="HisK_dim/P_sf"/>
</dbReference>
<dbReference type="InterPro" id="IPR036890">
    <property type="entry name" value="HATPase_C_sf"/>
</dbReference>
<keyword evidence="3" id="KW-0597">Phosphoprotein</keyword>
<dbReference type="SMART" id="SM00387">
    <property type="entry name" value="HATPase_c"/>
    <property type="match status" value="1"/>
</dbReference>
<keyword evidence="7" id="KW-0472">Membrane</keyword>
<evidence type="ECO:0000256" key="1">
    <source>
        <dbReference type="ARBA" id="ARBA00000085"/>
    </source>
</evidence>
<keyword evidence="5" id="KW-0418">Kinase</keyword>
<evidence type="ECO:0000256" key="3">
    <source>
        <dbReference type="ARBA" id="ARBA00022553"/>
    </source>
</evidence>
<dbReference type="Gene3D" id="1.10.287.130">
    <property type="match status" value="1"/>
</dbReference>
<dbReference type="InterPro" id="IPR035965">
    <property type="entry name" value="PAS-like_dom_sf"/>
</dbReference>
<evidence type="ECO:0000256" key="7">
    <source>
        <dbReference type="SAM" id="Phobius"/>
    </source>
</evidence>
<dbReference type="Pfam" id="PF02518">
    <property type="entry name" value="HATPase_c"/>
    <property type="match status" value="1"/>
</dbReference>
<dbReference type="InterPro" id="IPR003661">
    <property type="entry name" value="HisK_dim/P_dom"/>
</dbReference>
<dbReference type="RefSeq" id="WP_252816166.1">
    <property type="nucleotide sequence ID" value="NZ_JAMXQS010000002.1"/>
</dbReference>
<evidence type="ECO:0000256" key="2">
    <source>
        <dbReference type="ARBA" id="ARBA00012438"/>
    </source>
</evidence>
<dbReference type="SUPFAM" id="SSF55874">
    <property type="entry name" value="ATPase domain of HSP90 chaperone/DNA topoisomerase II/histidine kinase"/>
    <property type="match status" value="1"/>
</dbReference>
<dbReference type="PRINTS" id="PR00344">
    <property type="entry name" value="BCTRLSENSOR"/>
</dbReference>
<dbReference type="CDD" id="cd00075">
    <property type="entry name" value="HATPase"/>
    <property type="match status" value="1"/>
</dbReference>
<dbReference type="SUPFAM" id="SSF47384">
    <property type="entry name" value="Homodimeric domain of signal transducing histidine kinase"/>
    <property type="match status" value="1"/>
</dbReference>
<dbReference type="Pfam" id="PF00512">
    <property type="entry name" value="HisKA"/>
    <property type="match status" value="1"/>
</dbReference>
<keyword evidence="7" id="KW-0812">Transmembrane</keyword>
<evidence type="ECO:0000256" key="4">
    <source>
        <dbReference type="ARBA" id="ARBA00022679"/>
    </source>
</evidence>
<gene>
    <name evidence="9" type="ORF">NGM99_03805</name>
</gene>
<dbReference type="InterPro" id="IPR005467">
    <property type="entry name" value="His_kinase_dom"/>
</dbReference>
<proteinExistence type="predicted"/>
<accession>A0ABT1C263</accession>
<keyword evidence="9" id="KW-0067">ATP-binding</keyword>
<dbReference type="CDD" id="cd00082">
    <property type="entry name" value="HisKA"/>
    <property type="match status" value="1"/>
</dbReference>
<dbReference type="Gene3D" id="3.30.450.20">
    <property type="entry name" value="PAS domain"/>
    <property type="match status" value="2"/>
</dbReference>
<dbReference type="Proteomes" id="UP001205906">
    <property type="component" value="Unassembled WGS sequence"/>
</dbReference>
<comment type="caution">
    <text evidence="9">The sequence shown here is derived from an EMBL/GenBank/DDBJ whole genome shotgun (WGS) entry which is preliminary data.</text>
</comment>
<feature type="transmembrane region" description="Helical" evidence="7">
    <location>
        <begin position="72"/>
        <end position="93"/>
    </location>
</feature>
<sequence>MPGQPSGRWMDADGTTPERSIRTRLKAWGRRVLPLPSLLLGSTALAALGHMPHAHAQGATTIGGISMTTVDVIQLAMLVGAMGAALILAVWLIRERGVLAAENTAMRGRLADMHANLSRAEALLNLRDQRIVVWANEHKNRKPEVVGNLALSSGAPDDRATFLAFGRWLSPRSAAQLDQAVSLLRERGTPFDFVAESQLGAPFEVNGRRNAAYSILRVTALGEARLSEARLRAENQRLNADLENMLGLLDALDMPFWVREGDNRLRWVNQAYAKAVEAPSTQGVLAEAKEFLGTQARETIAEEHRKSPVYVGKLSTVVDGDRRQFAVTDYAGTNGSAGIATDMSGTEAIRVEYERTLRSHTDTLDQLTTAVATFDENMRLRFFNQAFAKLWDLDAGYLESAPDNALFLDRLRTEGRIPEQPEWRRWKDNLLASYRAVEPQEHWWHLPDNRTLRVVANPQAKGGVTWVFENVTERMDLESRYNTALRVQGETLDNLAEGVAVFGPDGRGKLFNPAFATLWKLDALEPGTHVATLRAHCDALVAGTSPWSGFVASVTGYDEERRDRNGQCELRDGTALRFAVIHLPNGQVMMTFVDVTDSVNVERALKDKNDALERADQLKNDFVQHVSYELRSPLTNIIGFTDLLSLPTTGPLTERQREYVGHIGTSSTQLITIVNDILDLATVDAGIMELEIAPVRVAETVKAASDLVAERLAEHGIVLKLDLSQAPQSFLGDETRIRQILYNLLSNAANYAPENSAVVIAVQETRDGVAFAVHDNGPGMAPDVLDTVFRRFESHANGGRRRGAGLGLSVVKSFVELHGGTVRIDSSETRGTTVTCFFPSVPRASGHSEAAE</sequence>
<keyword evidence="4" id="KW-0808">Transferase</keyword>
<dbReference type="PROSITE" id="PS50109">
    <property type="entry name" value="HIS_KIN"/>
    <property type="match status" value="1"/>
</dbReference>
<name>A0ABT1C263_9HYPH</name>
<dbReference type="EC" id="2.7.13.3" evidence="2"/>
<dbReference type="InterPro" id="IPR050736">
    <property type="entry name" value="Sensor_HK_Regulatory"/>
</dbReference>
<dbReference type="SUPFAM" id="SSF55785">
    <property type="entry name" value="PYP-like sensor domain (PAS domain)"/>
    <property type="match status" value="1"/>
</dbReference>
<keyword evidence="6" id="KW-0902">Two-component regulatory system</keyword>
<evidence type="ECO:0000256" key="6">
    <source>
        <dbReference type="ARBA" id="ARBA00023012"/>
    </source>
</evidence>
<dbReference type="SMART" id="SM00388">
    <property type="entry name" value="HisKA"/>
    <property type="match status" value="1"/>
</dbReference>
<dbReference type="EMBL" id="JAMXQS010000002">
    <property type="protein sequence ID" value="MCO6048912.1"/>
    <property type="molecule type" value="Genomic_DNA"/>
</dbReference>
<dbReference type="InterPro" id="IPR004358">
    <property type="entry name" value="Sig_transdc_His_kin-like_C"/>
</dbReference>
<reference evidence="9 10" key="1">
    <citation type="submission" date="2022-06" db="EMBL/GenBank/DDBJ databases">
        <title>Mesorhizobium sp. strain RP14 Genome sequencing and assembly.</title>
        <authorList>
            <person name="Kim I."/>
        </authorList>
    </citation>
    <scope>NUCLEOTIDE SEQUENCE [LARGE SCALE GENOMIC DNA]</scope>
    <source>
        <strain evidence="10">RP14(2022)</strain>
    </source>
</reference>
<keyword evidence="10" id="KW-1185">Reference proteome</keyword>
<feature type="domain" description="Histidine kinase" evidence="8">
    <location>
        <begin position="625"/>
        <end position="842"/>
    </location>
</feature>
<keyword evidence="9" id="KW-0547">Nucleotide-binding</keyword>